<name>D6XSM0_BACIE</name>
<dbReference type="RefSeq" id="WP_013172230.1">
    <property type="nucleotide sequence ID" value="NC_014219.1"/>
</dbReference>
<dbReference type="InterPro" id="IPR036411">
    <property type="entry name" value="TorD-like_sf"/>
</dbReference>
<dbReference type="GO" id="GO:0042128">
    <property type="term" value="P:nitrate assimilation"/>
    <property type="evidence" value="ECO:0007669"/>
    <property type="project" value="UniProtKB-KW"/>
</dbReference>
<evidence type="ECO:0000313" key="3">
    <source>
        <dbReference type="Proteomes" id="UP000000271"/>
    </source>
</evidence>
<keyword evidence="1" id="KW-0534">Nitrate assimilation</keyword>
<dbReference type="GO" id="GO:0016530">
    <property type="term" value="F:metallochaperone activity"/>
    <property type="evidence" value="ECO:0007669"/>
    <property type="project" value="TreeGrafter"/>
</dbReference>
<sequence length="181" mass="20832">MFRKKAIDAQTVYSIISYLLQYPSDEIKRAMPVIKETIGGMEHPQLYMHISSFFHWINDLSEADWEETYIQTFDFGKKTNLYISYDLKGEDKERGTVLLNLKQAYQAGGFKMDCDELPDYLPMMLEFCAHADPEDRRAMIATYLPQISGIREGLVEAQSGYTFILDALLVTFESDGIRRAA</sequence>
<dbReference type="eggNOG" id="COG2180">
    <property type="taxonomic scope" value="Bacteria"/>
</dbReference>
<protein>
    <submittedName>
        <fullName evidence="2">Nitrate reductase molybdenum cofactor assembly chaperone</fullName>
    </submittedName>
</protein>
<dbReference type="AlphaFoldDB" id="D6XSM0"/>
<dbReference type="STRING" id="439292.Bsel_1294"/>
<keyword evidence="3" id="KW-1185">Reference proteome</keyword>
<dbReference type="InterPro" id="IPR003765">
    <property type="entry name" value="NO3_reductase_chaperone_NarJ"/>
</dbReference>
<dbReference type="EMBL" id="CP001791">
    <property type="protein sequence ID" value="ADH98806.1"/>
    <property type="molecule type" value="Genomic_DNA"/>
</dbReference>
<dbReference type="KEGG" id="bse:Bsel_1294"/>
<dbReference type="NCBIfam" id="TIGR00684">
    <property type="entry name" value="narJ"/>
    <property type="match status" value="1"/>
</dbReference>
<dbReference type="InterPro" id="IPR020945">
    <property type="entry name" value="DMSO/NO3_reduct_chaperone"/>
</dbReference>
<dbReference type="SUPFAM" id="SSF89155">
    <property type="entry name" value="TorD-like"/>
    <property type="match status" value="1"/>
</dbReference>
<gene>
    <name evidence="2" type="ordered locus">Bsel_1294</name>
</gene>
<evidence type="ECO:0000256" key="1">
    <source>
        <dbReference type="ARBA" id="ARBA00023063"/>
    </source>
</evidence>
<proteinExistence type="predicted"/>
<dbReference type="Proteomes" id="UP000000271">
    <property type="component" value="Chromosome"/>
</dbReference>
<dbReference type="GO" id="GO:0051082">
    <property type="term" value="F:unfolded protein binding"/>
    <property type="evidence" value="ECO:0007669"/>
    <property type="project" value="InterPro"/>
</dbReference>
<reference evidence="2" key="1">
    <citation type="submission" date="2009-10" db="EMBL/GenBank/DDBJ databases">
        <title>Complete sequence of Bacillus selenitireducens MLS10.</title>
        <authorList>
            <consortium name="US DOE Joint Genome Institute"/>
            <person name="Lucas S."/>
            <person name="Copeland A."/>
            <person name="Lapidus A."/>
            <person name="Glavina del Rio T."/>
            <person name="Dalin E."/>
            <person name="Tice H."/>
            <person name="Bruce D."/>
            <person name="Goodwin L."/>
            <person name="Pitluck S."/>
            <person name="Sims D."/>
            <person name="Brettin T."/>
            <person name="Detter J.C."/>
            <person name="Han C."/>
            <person name="Larimer F."/>
            <person name="Land M."/>
            <person name="Hauser L."/>
            <person name="Kyrpides N."/>
            <person name="Ovchinnikova G."/>
            <person name="Stolz J."/>
        </authorList>
    </citation>
    <scope>NUCLEOTIDE SEQUENCE [LARGE SCALE GENOMIC DNA]</scope>
    <source>
        <strain evidence="2">MLS10</strain>
    </source>
</reference>
<dbReference type="Gene3D" id="1.10.3480.10">
    <property type="entry name" value="TorD-like"/>
    <property type="match status" value="1"/>
</dbReference>
<accession>D6XSM0</accession>
<organism evidence="2 3">
    <name type="scientific">Bacillus selenitireducens (strain ATCC 700615 / DSM 15326 / MLS10)</name>
    <dbReference type="NCBI Taxonomy" id="439292"/>
    <lineage>
        <taxon>Bacteria</taxon>
        <taxon>Bacillati</taxon>
        <taxon>Bacillota</taxon>
        <taxon>Bacilli</taxon>
        <taxon>Bacillales</taxon>
        <taxon>Bacillaceae</taxon>
        <taxon>Salisediminibacterium</taxon>
    </lineage>
</organism>
<evidence type="ECO:0000313" key="2">
    <source>
        <dbReference type="EMBL" id="ADH98806.1"/>
    </source>
</evidence>
<dbReference type="PANTHER" id="PTHR43680">
    <property type="entry name" value="NITRATE REDUCTASE MOLYBDENUM COFACTOR ASSEMBLY CHAPERONE"/>
    <property type="match status" value="1"/>
</dbReference>
<dbReference type="HOGENOM" id="CLU_084469_1_1_9"/>
<dbReference type="PANTHER" id="PTHR43680:SF2">
    <property type="entry name" value="NITRATE REDUCTASE MOLYBDENUM COFACTOR ASSEMBLY CHAPERONE NARJ"/>
    <property type="match status" value="1"/>
</dbReference>
<dbReference type="GO" id="GO:0051131">
    <property type="term" value="P:chaperone-mediated protein complex assembly"/>
    <property type="evidence" value="ECO:0007669"/>
    <property type="project" value="InterPro"/>
</dbReference>
<dbReference type="Pfam" id="PF02613">
    <property type="entry name" value="Nitrate_red_del"/>
    <property type="match status" value="1"/>
</dbReference>